<dbReference type="EMBL" id="CAJGYM010000001">
    <property type="protein sequence ID" value="CAD6184887.1"/>
    <property type="molecule type" value="Genomic_DNA"/>
</dbReference>
<keyword evidence="3 6" id="KW-0812">Transmembrane</keyword>
<comment type="subcellular location">
    <subcellularLocation>
        <location evidence="1">Membrane</location>
    </subcellularLocation>
</comment>
<dbReference type="Pfam" id="PF01679">
    <property type="entry name" value="Pmp3"/>
    <property type="match status" value="1"/>
</dbReference>
<evidence type="ECO:0000313" key="7">
    <source>
        <dbReference type="EMBL" id="CAD6184887.1"/>
    </source>
</evidence>
<feature type="transmembrane region" description="Helical" evidence="6">
    <location>
        <begin position="31"/>
        <end position="47"/>
    </location>
</feature>
<feature type="transmembrane region" description="Helical" evidence="6">
    <location>
        <begin position="56"/>
        <end position="76"/>
    </location>
</feature>
<evidence type="ECO:0000256" key="5">
    <source>
        <dbReference type="ARBA" id="ARBA00023136"/>
    </source>
</evidence>
<evidence type="ECO:0000256" key="1">
    <source>
        <dbReference type="ARBA" id="ARBA00004370"/>
    </source>
</evidence>
<keyword evidence="8" id="KW-1185">Reference proteome</keyword>
<evidence type="ECO:0000256" key="2">
    <source>
        <dbReference type="ARBA" id="ARBA00009530"/>
    </source>
</evidence>
<proteinExistence type="inferred from homology"/>
<keyword evidence="5 6" id="KW-0472">Membrane</keyword>
<dbReference type="InterPro" id="IPR000612">
    <property type="entry name" value="PMP3"/>
</dbReference>
<organism evidence="7 8">
    <name type="scientific">Caenorhabditis auriculariae</name>
    <dbReference type="NCBI Taxonomy" id="2777116"/>
    <lineage>
        <taxon>Eukaryota</taxon>
        <taxon>Metazoa</taxon>
        <taxon>Ecdysozoa</taxon>
        <taxon>Nematoda</taxon>
        <taxon>Chromadorea</taxon>
        <taxon>Rhabditida</taxon>
        <taxon>Rhabditina</taxon>
        <taxon>Rhabditomorpha</taxon>
        <taxon>Rhabditoidea</taxon>
        <taxon>Rhabditidae</taxon>
        <taxon>Peloderinae</taxon>
        <taxon>Caenorhabditis</taxon>
    </lineage>
</organism>
<dbReference type="GO" id="GO:0016020">
    <property type="term" value="C:membrane"/>
    <property type="evidence" value="ECO:0007669"/>
    <property type="project" value="UniProtKB-SubCell"/>
</dbReference>
<keyword evidence="4 6" id="KW-1133">Transmembrane helix</keyword>
<reference evidence="7" key="1">
    <citation type="submission" date="2020-10" db="EMBL/GenBank/DDBJ databases">
        <authorList>
            <person name="Kikuchi T."/>
        </authorList>
    </citation>
    <scope>NUCLEOTIDE SEQUENCE</scope>
    <source>
        <strain evidence="7">NKZ352</strain>
    </source>
</reference>
<evidence type="ECO:0000313" key="8">
    <source>
        <dbReference type="Proteomes" id="UP000835052"/>
    </source>
</evidence>
<accession>A0A8S1GN36</accession>
<comment type="similarity">
    <text evidence="2">Belongs to the UPF0057 (PMP3) family.</text>
</comment>
<name>A0A8S1GN36_9PELO</name>
<evidence type="ECO:0000256" key="6">
    <source>
        <dbReference type="SAM" id="Phobius"/>
    </source>
</evidence>
<dbReference type="Proteomes" id="UP000835052">
    <property type="component" value="Unassembled WGS sequence"/>
</dbReference>
<dbReference type="PANTHER" id="PTHR21659">
    <property type="entry name" value="HYDROPHOBIC PROTEIN RCI2 LOW TEMPERATURE AND SALT RESPONSIVE PROTEIN LTI6 -RELATED"/>
    <property type="match status" value="1"/>
</dbReference>
<protein>
    <submittedName>
        <fullName evidence="7">Uncharacterized protein</fullName>
    </submittedName>
</protein>
<evidence type="ECO:0000256" key="4">
    <source>
        <dbReference type="ARBA" id="ARBA00022989"/>
    </source>
</evidence>
<dbReference type="PANTHER" id="PTHR21659:SF90">
    <property type="entry name" value="PLASMA MEMBRANE PROTEOLIPID 3"/>
    <property type="match status" value="1"/>
</dbReference>
<gene>
    <name evidence="7" type="ORF">CAUJ_LOCUS806</name>
</gene>
<sequence>MATTIEVQSQGPVGSAPVAHVVRVESDTDRIIMVILLIFFPPLAVMFKDGGCSKAACLNIILLFLLVFPAYCHAVYHCFIRDRKNEVRTQVLG</sequence>
<dbReference type="OrthoDB" id="2802411at2759"/>
<comment type="caution">
    <text evidence="7">The sequence shown here is derived from an EMBL/GenBank/DDBJ whole genome shotgun (WGS) entry which is preliminary data.</text>
</comment>
<evidence type="ECO:0000256" key="3">
    <source>
        <dbReference type="ARBA" id="ARBA00022692"/>
    </source>
</evidence>
<dbReference type="AlphaFoldDB" id="A0A8S1GN36"/>